<dbReference type="PROSITE" id="PS51202">
    <property type="entry name" value="RCK_C"/>
    <property type="match status" value="1"/>
</dbReference>
<dbReference type="Proteomes" id="UP000320735">
    <property type="component" value="Unassembled WGS sequence"/>
</dbReference>
<dbReference type="InterPro" id="IPR050721">
    <property type="entry name" value="Trk_Ktr_HKT_K-transport"/>
</dbReference>
<keyword evidence="1" id="KW-0472">Membrane</keyword>
<dbReference type="InterPro" id="IPR003148">
    <property type="entry name" value="RCK_N"/>
</dbReference>
<dbReference type="GO" id="GO:0006813">
    <property type="term" value="P:potassium ion transport"/>
    <property type="evidence" value="ECO:0007669"/>
    <property type="project" value="InterPro"/>
</dbReference>
<dbReference type="Pfam" id="PF02080">
    <property type="entry name" value="TrkA_C"/>
    <property type="match status" value="1"/>
</dbReference>
<dbReference type="GO" id="GO:0008324">
    <property type="term" value="F:monoatomic cation transmembrane transporter activity"/>
    <property type="evidence" value="ECO:0007669"/>
    <property type="project" value="InterPro"/>
</dbReference>
<dbReference type="AlphaFoldDB" id="A0A5C6BQH2"/>
<evidence type="ECO:0000313" key="4">
    <source>
        <dbReference type="EMBL" id="TWU14308.1"/>
    </source>
</evidence>
<name>A0A5C6BQH2_9PLAN</name>
<evidence type="ECO:0000259" key="3">
    <source>
        <dbReference type="PROSITE" id="PS51202"/>
    </source>
</evidence>
<dbReference type="InterPro" id="IPR036721">
    <property type="entry name" value="RCK_C_sf"/>
</dbReference>
<dbReference type="Pfam" id="PF02254">
    <property type="entry name" value="TrkA_N"/>
    <property type="match status" value="1"/>
</dbReference>
<protein>
    <submittedName>
        <fullName evidence="4">Potassium transporter peripheral membrane component</fullName>
    </submittedName>
</protein>
<dbReference type="InterPro" id="IPR036291">
    <property type="entry name" value="NAD(P)-bd_dom_sf"/>
</dbReference>
<dbReference type="PROSITE" id="PS51201">
    <property type="entry name" value="RCK_N"/>
    <property type="match status" value="1"/>
</dbReference>
<dbReference type="InterPro" id="IPR006037">
    <property type="entry name" value="RCK_C"/>
</dbReference>
<dbReference type="EMBL" id="SJPP01000001">
    <property type="protein sequence ID" value="TWU14308.1"/>
    <property type="molecule type" value="Genomic_DNA"/>
</dbReference>
<accession>A0A5C6BQH2</accession>
<evidence type="ECO:0000313" key="5">
    <source>
        <dbReference type="Proteomes" id="UP000320735"/>
    </source>
</evidence>
<dbReference type="Gene3D" id="3.30.70.1450">
    <property type="entry name" value="Regulator of K+ conductance, C-terminal domain"/>
    <property type="match status" value="1"/>
</dbReference>
<sequence>MKPLMRRGLANFYYLRRPLFRFSLLLLVAAGLVVVGGLCFHDYYRHQQMSYSEAFYTTYCLIFMEHIYEYPEHWLLRLFYWGLPPLGLAVILDGIVQFSYHLLRRDENSKEWMQAMAKTYNDHVILCGLGRVGFRILEELQLLGEQVIVLEKNADSTNIPYARKRGIPLFVGSGREEGILEELNLAAAKSIILATDDDLANLEMAIDARKLNPDVRIVMRMFDQDLASKIRETFGIDLVFSTSAVAAPLFATASTDRSITNSFYVDGKLLVVAEVDVADNSTLVGRDIRTLRRKHDIYVITCKRAGRSDFYPEGDLKLAVADRITIQTEPAMLKQIHRWNGGEIVQ</sequence>
<comment type="caution">
    <text evidence="4">The sequence shown here is derived from an EMBL/GenBank/DDBJ whole genome shotgun (WGS) entry which is preliminary data.</text>
</comment>
<proteinExistence type="predicted"/>
<feature type="transmembrane region" description="Helical" evidence="1">
    <location>
        <begin position="78"/>
        <end position="103"/>
    </location>
</feature>
<feature type="domain" description="RCK C-terminal" evidence="3">
    <location>
        <begin position="260"/>
        <end position="342"/>
    </location>
</feature>
<dbReference type="SUPFAM" id="SSF116726">
    <property type="entry name" value="TrkA C-terminal domain-like"/>
    <property type="match status" value="1"/>
</dbReference>
<evidence type="ECO:0000256" key="1">
    <source>
        <dbReference type="SAM" id="Phobius"/>
    </source>
</evidence>
<gene>
    <name evidence="4" type="ORF">CA54_31520</name>
</gene>
<dbReference type="Gene3D" id="3.40.50.720">
    <property type="entry name" value="NAD(P)-binding Rossmann-like Domain"/>
    <property type="match status" value="1"/>
</dbReference>
<reference evidence="4 5" key="1">
    <citation type="submission" date="2019-02" db="EMBL/GenBank/DDBJ databases">
        <title>Deep-cultivation of Planctomycetes and their phenomic and genomic characterization uncovers novel biology.</title>
        <authorList>
            <person name="Wiegand S."/>
            <person name="Jogler M."/>
            <person name="Boedeker C."/>
            <person name="Pinto D."/>
            <person name="Vollmers J."/>
            <person name="Rivas-Marin E."/>
            <person name="Kohn T."/>
            <person name="Peeters S.H."/>
            <person name="Heuer A."/>
            <person name="Rast P."/>
            <person name="Oberbeckmann S."/>
            <person name="Bunk B."/>
            <person name="Jeske O."/>
            <person name="Meyerdierks A."/>
            <person name="Storesund J.E."/>
            <person name="Kallscheuer N."/>
            <person name="Luecker S."/>
            <person name="Lage O.M."/>
            <person name="Pohl T."/>
            <person name="Merkel B.J."/>
            <person name="Hornburger P."/>
            <person name="Mueller R.-W."/>
            <person name="Bruemmer F."/>
            <person name="Labrenz M."/>
            <person name="Spormann A.M."/>
            <person name="Op Den Camp H."/>
            <person name="Overmann J."/>
            <person name="Amann R."/>
            <person name="Jetten M.S.M."/>
            <person name="Mascher T."/>
            <person name="Medema M.H."/>
            <person name="Devos D.P."/>
            <person name="Kaster A.-K."/>
            <person name="Ovreas L."/>
            <person name="Rohde M."/>
            <person name="Galperin M.Y."/>
            <person name="Jogler C."/>
        </authorList>
    </citation>
    <scope>NUCLEOTIDE SEQUENCE [LARGE SCALE GENOMIC DNA]</scope>
    <source>
        <strain evidence="4 5">CA54</strain>
    </source>
</reference>
<keyword evidence="1" id="KW-0812">Transmembrane</keyword>
<evidence type="ECO:0000259" key="2">
    <source>
        <dbReference type="PROSITE" id="PS51201"/>
    </source>
</evidence>
<dbReference type="RefSeq" id="WP_146371562.1">
    <property type="nucleotide sequence ID" value="NZ_SJPP01000001.1"/>
</dbReference>
<dbReference type="OrthoDB" id="9781411at2"/>
<keyword evidence="1" id="KW-1133">Transmembrane helix</keyword>
<dbReference type="PANTHER" id="PTHR43833">
    <property type="entry name" value="POTASSIUM CHANNEL PROTEIN 2-RELATED-RELATED"/>
    <property type="match status" value="1"/>
</dbReference>
<dbReference type="SUPFAM" id="SSF51735">
    <property type="entry name" value="NAD(P)-binding Rossmann-fold domains"/>
    <property type="match status" value="1"/>
</dbReference>
<keyword evidence="5" id="KW-1185">Reference proteome</keyword>
<dbReference type="PANTHER" id="PTHR43833:SF11">
    <property type="entry name" value="VOLTAGE-GATED POTASSIUM CHANNEL KCH"/>
    <property type="match status" value="1"/>
</dbReference>
<feature type="domain" description="RCK N-terminal" evidence="2">
    <location>
        <begin position="121"/>
        <end position="240"/>
    </location>
</feature>
<organism evidence="4 5">
    <name type="scientific">Symmachiella macrocystis</name>
    <dbReference type="NCBI Taxonomy" id="2527985"/>
    <lineage>
        <taxon>Bacteria</taxon>
        <taxon>Pseudomonadati</taxon>
        <taxon>Planctomycetota</taxon>
        <taxon>Planctomycetia</taxon>
        <taxon>Planctomycetales</taxon>
        <taxon>Planctomycetaceae</taxon>
        <taxon>Symmachiella</taxon>
    </lineage>
</organism>